<accession>A0A0B0PDQ6</accession>
<reference evidence="2" key="1">
    <citation type="submission" date="2014-09" db="EMBL/GenBank/DDBJ databases">
        <authorList>
            <person name="Mudge J."/>
            <person name="Ramaraj T."/>
            <person name="Lindquist I.E."/>
            <person name="Bharti A.K."/>
            <person name="Sundararajan A."/>
            <person name="Cameron C.T."/>
            <person name="Woodward J.E."/>
            <person name="May G.D."/>
            <person name="Brubaker C."/>
            <person name="Broadhvest J."/>
            <person name="Wilkins T.A."/>
        </authorList>
    </citation>
    <scope>NUCLEOTIDE SEQUENCE</scope>
    <source>
        <strain evidence="2">cv. AKA8401</strain>
    </source>
</reference>
<dbReference type="Proteomes" id="UP000032142">
    <property type="component" value="Unassembled WGS sequence"/>
</dbReference>
<keyword evidence="2" id="KW-1185">Reference proteome</keyword>
<evidence type="ECO:0000313" key="2">
    <source>
        <dbReference type="Proteomes" id="UP000032142"/>
    </source>
</evidence>
<gene>
    <name evidence="1" type="ORF">F383_28977</name>
</gene>
<organism evidence="1 2">
    <name type="scientific">Gossypium arboreum</name>
    <name type="common">Tree cotton</name>
    <name type="synonym">Gossypium nanking</name>
    <dbReference type="NCBI Taxonomy" id="29729"/>
    <lineage>
        <taxon>Eukaryota</taxon>
        <taxon>Viridiplantae</taxon>
        <taxon>Streptophyta</taxon>
        <taxon>Embryophyta</taxon>
        <taxon>Tracheophyta</taxon>
        <taxon>Spermatophyta</taxon>
        <taxon>Magnoliopsida</taxon>
        <taxon>eudicotyledons</taxon>
        <taxon>Gunneridae</taxon>
        <taxon>Pentapetalae</taxon>
        <taxon>rosids</taxon>
        <taxon>malvids</taxon>
        <taxon>Malvales</taxon>
        <taxon>Malvaceae</taxon>
        <taxon>Malvoideae</taxon>
        <taxon>Gossypium</taxon>
    </lineage>
</organism>
<proteinExistence type="predicted"/>
<sequence>MPVCLACVPFEMATHAHTATRHARVSRLCQNGRVY</sequence>
<protein>
    <submittedName>
        <fullName evidence="1">Uncharacterized protein</fullName>
    </submittedName>
</protein>
<evidence type="ECO:0000313" key="1">
    <source>
        <dbReference type="EMBL" id="KHG22564.1"/>
    </source>
</evidence>
<dbReference type="EMBL" id="KN422141">
    <property type="protein sequence ID" value="KHG22564.1"/>
    <property type="molecule type" value="Genomic_DNA"/>
</dbReference>
<dbReference type="AlphaFoldDB" id="A0A0B0PDQ6"/>
<name>A0A0B0PDQ6_GOSAR</name>